<feature type="region of interest" description="Disordered" evidence="11">
    <location>
        <begin position="1"/>
        <end position="72"/>
    </location>
</feature>
<dbReference type="Pfam" id="PF17921">
    <property type="entry name" value="Integrase_H2C2"/>
    <property type="match status" value="1"/>
</dbReference>
<organism evidence="15 16">
    <name type="scientific">Folsomia candida</name>
    <name type="common">Springtail</name>
    <dbReference type="NCBI Taxonomy" id="158441"/>
    <lineage>
        <taxon>Eukaryota</taxon>
        <taxon>Metazoa</taxon>
        <taxon>Ecdysozoa</taxon>
        <taxon>Arthropoda</taxon>
        <taxon>Hexapoda</taxon>
        <taxon>Collembola</taxon>
        <taxon>Entomobryomorpha</taxon>
        <taxon>Isotomoidea</taxon>
        <taxon>Isotomidae</taxon>
        <taxon>Proisotominae</taxon>
        <taxon>Folsomia</taxon>
    </lineage>
</organism>
<dbReference type="InterPro" id="IPR036397">
    <property type="entry name" value="RNaseH_sf"/>
</dbReference>
<dbReference type="InterPro" id="IPR041588">
    <property type="entry name" value="Integrase_H2C2"/>
</dbReference>
<keyword evidence="6" id="KW-0064">Aspartyl protease</keyword>
<dbReference type="CDD" id="cd01647">
    <property type="entry name" value="RT_LTR"/>
    <property type="match status" value="1"/>
</dbReference>
<evidence type="ECO:0000256" key="8">
    <source>
        <dbReference type="ARBA" id="ARBA00023125"/>
    </source>
</evidence>
<feature type="domain" description="Integrase catalytic" evidence="14">
    <location>
        <begin position="1442"/>
        <end position="1606"/>
    </location>
</feature>
<dbReference type="InterPro" id="IPR000477">
    <property type="entry name" value="RT_dom"/>
</dbReference>
<accession>A0A226DSH0</accession>
<dbReference type="GO" id="GO:0003677">
    <property type="term" value="F:DNA binding"/>
    <property type="evidence" value="ECO:0007669"/>
    <property type="project" value="UniProtKB-KW"/>
</dbReference>
<dbReference type="InterPro" id="IPR050951">
    <property type="entry name" value="Retrovirus_Pol_polyprotein"/>
</dbReference>
<dbReference type="GO" id="GO:0008270">
    <property type="term" value="F:zinc ion binding"/>
    <property type="evidence" value="ECO:0007669"/>
    <property type="project" value="UniProtKB-KW"/>
</dbReference>
<evidence type="ECO:0000313" key="15">
    <source>
        <dbReference type="EMBL" id="OXA47627.1"/>
    </source>
</evidence>
<dbReference type="SUPFAM" id="SSF50630">
    <property type="entry name" value="Acid proteases"/>
    <property type="match status" value="1"/>
</dbReference>
<dbReference type="SUPFAM" id="SSF57756">
    <property type="entry name" value="Retrovirus zinc finger-like domains"/>
    <property type="match status" value="1"/>
</dbReference>
<feature type="domain" description="CCHC-type" evidence="12">
    <location>
        <begin position="470"/>
        <end position="485"/>
    </location>
</feature>
<evidence type="ECO:0000256" key="7">
    <source>
        <dbReference type="ARBA" id="ARBA00022759"/>
    </source>
</evidence>
<feature type="domain" description="Reverse transcriptase" evidence="13">
    <location>
        <begin position="927"/>
        <end position="1111"/>
    </location>
</feature>
<comment type="caution">
    <text evidence="15">The sequence shown here is derived from an EMBL/GenBank/DDBJ whole genome shotgun (WGS) entry which is preliminary data.</text>
</comment>
<dbReference type="Gene3D" id="1.10.340.70">
    <property type="match status" value="1"/>
</dbReference>
<evidence type="ECO:0000256" key="2">
    <source>
        <dbReference type="ARBA" id="ARBA00022670"/>
    </source>
</evidence>
<feature type="region of interest" description="Disordered" evidence="11">
    <location>
        <begin position="1838"/>
        <end position="1865"/>
    </location>
</feature>
<dbReference type="EMBL" id="LNIX01000013">
    <property type="protein sequence ID" value="OXA47627.1"/>
    <property type="molecule type" value="Genomic_DNA"/>
</dbReference>
<keyword evidence="10" id="KW-0479">Metal-binding</keyword>
<feature type="compositionally biased region" description="Polar residues" evidence="11">
    <location>
        <begin position="1843"/>
        <end position="1853"/>
    </location>
</feature>
<dbReference type="PROSITE" id="PS50878">
    <property type="entry name" value="RT_POL"/>
    <property type="match status" value="1"/>
</dbReference>
<dbReference type="Pfam" id="PF17919">
    <property type="entry name" value="RT_RNaseH_2"/>
    <property type="match status" value="1"/>
</dbReference>
<dbReference type="InterPro" id="IPR043128">
    <property type="entry name" value="Rev_trsase/Diguanyl_cyclase"/>
</dbReference>
<feature type="compositionally biased region" description="Low complexity" evidence="11">
    <location>
        <begin position="800"/>
        <end position="811"/>
    </location>
</feature>
<keyword evidence="7" id="KW-0378">Hydrolase</keyword>
<evidence type="ECO:0000256" key="11">
    <source>
        <dbReference type="SAM" id="MobiDB-lite"/>
    </source>
</evidence>
<dbReference type="SUPFAM" id="SSF56672">
    <property type="entry name" value="DNA/RNA polymerases"/>
    <property type="match status" value="1"/>
</dbReference>
<evidence type="ECO:0000256" key="10">
    <source>
        <dbReference type="PROSITE-ProRule" id="PRU00047"/>
    </source>
</evidence>
<dbReference type="STRING" id="158441.A0A226DSH0"/>
<dbReference type="Gene3D" id="2.40.70.10">
    <property type="entry name" value="Acid Proteases"/>
    <property type="match status" value="1"/>
</dbReference>
<dbReference type="InterPro" id="IPR021109">
    <property type="entry name" value="Peptidase_aspartic_dom_sf"/>
</dbReference>
<dbReference type="PROSITE" id="PS50158">
    <property type="entry name" value="ZF_CCHC"/>
    <property type="match status" value="1"/>
</dbReference>
<dbReference type="GO" id="GO:0015074">
    <property type="term" value="P:DNA integration"/>
    <property type="evidence" value="ECO:0007669"/>
    <property type="project" value="InterPro"/>
</dbReference>
<dbReference type="PROSITE" id="PS50994">
    <property type="entry name" value="INTEGRASE"/>
    <property type="match status" value="1"/>
</dbReference>
<dbReference type="InterPro" id="IPR041577">
    <property type="entry name" value="RT_RNaseH_2"/>
</dbReference>
<protein>
    <recommendedName>
        <fullName evidence="1">RNA-directed DNA polymerase</fullName>
        <ecNumber evidence="1">2.7.7.49</ecNumber>
    </recommendedName>
</protein>
<keyword evidence="10" id="KW-0862">Zinc</keyword>
<evidence type="ECO:0000259" key="14">
    <source>
        <dbReference type="PROSITE" id="PS50994"/>
    </source>
</evidence>
<feature type="compositionally biased region" description="Low complexity" evidence="11">
    <location>
        <begin position="1772"/>
        <end position="1797"/>
    </location>
</feature>
<gene>
    <name evidence="15" type="ORF">Fcan01_17933</name>
</gene>
<sequence>MPLWNFFSRRTDPSPPPSNLLAAPKIVSPTDSSQCGVVTDDFGDTNSDPLPLSHLPSAPDPDHSASSILPGNINDNLLNNQVRPPAVTFIRENQPVNFVPTPEPSRPPNPPPPPPANTFFFGPRALNPDAVFRFPSSPSPFIRPPPPNRPPVPPPTPAAATANMAARNFFTGSPPQPAPLVNINLEMPKYGHELSKLGLRLFIQRFQCWAEAKRLTVPQAKLTLPLAFSNATAQHYFMINFAEQDNPAIDWATFINNFLTKCPMEVDDHTFVLDLLKSPKPELEKASVYLQRLRATMSEEYTRHAEPDIIRLLMDNLDPSLRQFLECKGPFLTYGDLVSLVKHYEDRGLQKTLTPQLQPPVTIISPTAPPQSVGLDAFAGLHQAPVTPLAPPTAQPKPVNNATDGGLSLGVNLTNVKNMQGLLNHLSDLQAAIMRLNVSPSQNHGSRSRPDQSQDNRAPRPNGQRPSFECYYCGIRGHRIIECRKKMMAFNLTAKGVVAMVGIVITIPPVLATAAITAAATTLLVTTAVAMTTVTTVAEMTPPAISVAIQTFSNAAMMNLPVAVTTSIIILRIVTTRDAKTISGMSVQRVPLPPLKSILRPSSPSLDPAGPRHVTFNQNTIDLRINLQDFSANHGPVTIDTFINNQRITATVDNGAKASIITETLAVGLPRINPNLPYRLSDFGNHTIRDCGLVILPLKIGTKQVTYPFFVVPSSPCPLLLGHDFQEHFLLSSNESFRCLMSPILRSIPYTSAPQRLFHSCDNKEIMQSLNRNMDMKLLDASQRTPATQPEQPPKPQPLLPSLTSSPAASGPSPPPPPPLPSALLSPPPAALSPPPVAAAELSPPPFLMDLTKLKINPNISPPTRAKLLSLITEFKHIFSWDPTKLGRTDRVEFDIDTGDHPPIRMQQFNHPEKIHRDIKSHVDKLLAQGIVRPIRGSWSSPCFFVPKKDDDGNLTSQRFTVDYRSLNRITKKIQWPQTRIDDIFQSLRGKKYFTSLDFTSGYYQVPMTPEAQEKATFVTREGTFAPTVLPFGVSNGPARFAELLDEVLYGLKGEVCQNFFDDIVSAGATEEEALEKLRLIFERIAAEGLTLKPYKCDFLQDEINLLCFSLSAMGTKPDEKKLRGVSQLKPPTTGHKVKKLVAFFSYFRKYIPNFFRIVHPLQCLSTTRGNITWTEEHQAAFDTVIARLLSRPVLRLFDPALPTLLETDASSYGLGAGLFQFYEGEKHPVAFISRTLSVAEKRYPSYCHGICWLLQGSKKELNSRLSSMVVCLMDYTIVEIRHVSGKKHECADFLSRYPTEDFQPNRDELDDLPILTIGSLNLMSSQGDDPELAIIINKLKLGQDTKINEHFTLKDDVLFKRDNQYNRLTLVIPSKLIPSVLDECHDSPFSGHMGFTRTYDRIKQRYWFPGMRRQIMRYVATCSKCQFRKSPRSKPNGLFQCIKVPKNAFQRVQIDVAGPFPASKSNKKYIITASCYLTKWLETEAVKSAQTEDIINFLVKLICRHGVPAILQSDKGTIFTSDLLSQLSSALGIKHLLSTAYHPQSQGQAERSHAVLNDCIQIYLTDSLKSHSDWDTCLPHITFAINSSKHTTTGFSPFELLYGREVVLPTESAFIAEEYISLEKFLSHIRSARTLAWDRIQHSQEVAKFYYDKKRKHIEFPIGSQVLCRKYIQKKGLAAKLMQYWFGPYMIKRKLSDVNYIISATMSNGRVITETAHVEKLKLYNSRTTDETTVSTFSPSALDISHDASTDPPQSADHQDNADYADEEVLSSLDPPHSSRSSPGSPTPTPSDTLTSQQAQLPTNNFLFDSDFPQLSPQAHTYESTLSQFTPPVLSPVFPHNKQPTPAHQYNLRSRKKVTFQEGS</sequence>
<feature type="region of interest" description="Disordered" evidence="11">
    <location>
        <begin position="96"/>
        <end position="119"/>
    </location>
</feature>
<feature type="compositionally biased region" description="Pro residues" evidence="11">
    <location>
        <begin position="101"/>
        <end position="116"/>
    </location>
</feature>
<evidence type="ECO:0000256" key="5">
    <source>
        <dbReference type="ARBA" id="ARBA00022722"/>
    </source>
</evidence>
<dbReference type="InterPro" id="IPR012337">
    <property type="entry name" value="RNaseH-like_sf"/>
</dbReference>
<dbReference type="GO" id="GO:0042575">
    <property type="term" value="C:DNA polymerase complex"/>
    <property type="evidence" value="ECO:0007669"/>
    <property type="project" value="UniProtKB-ARBA"/>
</dbReference>
<keyword evidence="9" id="KW-0511">Multifunctional enzyme</keyword>
<proteinExistence type="predicted"/>
<dbReference type="FunFam" id="3.30.420.10:FF:000032">
    <property type="entry name" value="Retrovirus-related Pol polyprotein from transposon 297-like Protein"/>
    <property type="match status" value="1"/>
</dbReference>
<evidence type="ECO:0000256" key="9">
    <source>
        <dbReference type="ARBA" id="ARBA00023268"/>
    </source>
</evidence>
<dbReference type="Pfam" id="PF00078">
    <property type="entry name" value="RVT_1"/>
    <property type="match status" value="1"/>
</dbReference>
<evidence type="ECO:0000256" key="3">
    <source>
        <dbReference type="ARBA" id="ARBA00022679"/>
    </source>
</evidence>
<dbReference type="Gene3D" id="3.10.10.10">
    <property type="entry name" value="HIV Type 1 Reverse Transcriptase, subunit A, domain 1"/>
    <property type="match status" value="1"/>
</dbReference>
<dbReference type="OrthoDB" id="5978043at2759"/>
<dbReference type="InterPro" id="IPR001878">
    <property type="entry name" value="Znf_CCHC"/>
</dbReference>
<dbReference type="GO" id="GO:0004519">
    <property type="term" value="F:endonuclease activity"/>
    <property type="evidence" value="ECO:0007669"/>
    <property type="project" value="UniProtKB-KW"/>
</dbReference>
<dbReference type="GO" id="GO:0004190">
    <property type="term" value="F:aspartic-type endopeptidase activity"/>
    <property type="evidence" value="ECO:0007669"/>
    <property type="project" value="UniProtKB-KW"/>
</dbReference>
<keyword evidence="3" id="KW-0808">Transferase</keyword>
<feature type="region of interest" description="Disordered" evidence="11">
    <location>
        <begin position="440"/>
        <end position="463"/>
    </location>
</feature>
<dbReference type="CDD" id="cd00303">
    <property type="entry name" value="retropepsin_like"/>
    <property type="match status" value="1"/>
</dbReference>
<keyword evidence="8" id="KW-0238">DNA-binding</keyword>
<dbReference type="InterPro" id="IPR001584">
    <property type="entry name" value="Integrase_cat-core"/>
</dbReference>
<dbReference type="FunFam" id="1.10.340.70:FF:000001">
    <property type="entry name" value="Retrovirus-related Pol polyprotein from transposon gypsy-like Protein"/>
    <property type="match status" value="1"/>
</dbReference>
<dbReference type="EC" id="2.7.7.49" evidence="1"/>
<name>A0A226DSH0_FOLCA</name>
<dbReference type="SUPFAM" id="SSF53098">
    <property type="entry name" value="Ribonuclease H-like"/>
    <property type="match status" value="1"/>
</dbReference>
<feature type="region of interest" description="Disordered" evidence="11">
    <location>
        <begin position="783"/>
        <end position="837"/>
    </location>
</feature>
<feature type="compositionally biased region" description="Pro residues" evidence="11">
    <location>
        <begin position="812"/>
        <end position="837"/>
    </location>
</feature>
<feature type="compositionally biased region" description="Basic and acidic residues" evidence="11">
    <location>
        <begin position="448"/>
        <end position="458"/>
    </location>
</feature>
<keyword evidence="5" id="KW-0540">Nuclease</keyword>
<dbReference type="GO" id="GO:0003964">
    <property type="term" value="F:RNA-directed DNA polymerase activity"/>
    <property type="evidence" value="ECO:0007669"/>
    <property type="project" value="UniProtKB-EC"/>
</dbReference>
<keyword evidence="4" id="KW-0548">Nucleotidyltransferase</keyword>
<dbReference type="Gene3D" id="3.30.420.10">
    <property type="entry name" value="Ribonuclease H-like superfamily/Ribonuclease H"/>
    <property type="match status" value="1"/>
</dbReference>
<dbReference type="Pfam" id="PF00665">
    <property type="entry name" value="rve"/>
    <property type="match status" value="1"/>
</dbReference>
<dbReference type="FunFam" id="3.30.70.270:FF:000020">
    <property type="entry name" value="Transposon Tf2-6 polyprotein-like Protein"/>
    <property type="match status" value="1"/>
</dbReference>
<reference evidence="15 16" key="1">
    <citation type="submission" date="2015-12" db="EMBL/GenBank/DDBJ databases">
        <title>The genome of Folsomia candida.</title>
        <authorList>
            <person name="Faddeeva A."/>
            <person name="Derks M.F."/>
            <person name="Anvar Y."/>
            <person name="Smit S."/>
            <person name="Van Straalen N."/>
            <person name="Roelofs D."/>
        </authorList>
    </citation>
    <scope>NUCLEOTIDE SEQUENCE [LARGE SCALE GENOMIC DNA]</scope>
    <source>
        <strain evidence="15 16">VU population</strain>
        <tissue evidence="15">Whole body</tissue>
    </source>
</reference>
<evidence type="ECO:0000313" key="16">
    <source>
        <dbReference type="Proteomes" id="UP000198287"/>
    </source>
</evidence>
<dbReference type="InterPro" id="IPR043502">
    <property type="entry name" value="DNA/RNA_pol_sf"/>
</dbReference>
<dbReference type="PANTHER" id="PTHR37984">
    <property type="entry name" value="PROTEIN CBG26694"/>
    <property type="match status" value="1"/>
</dbReference>
<dbReference type="PANTHER" id="PTHR37984:SF5">
    <property type="entry name" value="PROTEIN NYNRIN-LIKE"/>
    <property type="match status" value="1"/>
</dbReference>
<dbReference type="GO" id="GO:0006508">
    <property type="term" value="P:proteolysis"/>
    <property type="evidence" value="ECO:0007669"/>
    <property type="project" value="UniProtKB-KW"/>
</dbReference>
<evidence type="ECO:0000256" key="6">
    <source>
        <dbReference type="ARBA" id="ARBA00022750"/>
    </source>
</evidence>
<evidence type="ECO:0000259" key="13">
    <source>
        <dbReference type="PROSITE" id="PS50878"/>
    </source>
</evidence>
<dbReference type="Proteomes" id="UP000198287">
    <property type="component" value="Unassembled WGS sequence"/>
</dbReference>
<evidence type="ECO:0000256" key="1">
    <source>
        <dbReference type="ARBA" id="ARBA00012493"/>
    </source>
</evidence>
<dbReference type="Gene3D" id="3.30.70.270">
    <property type="match status" value="2"/>
</dbReference>
<feature type="region of interest" description="Disordered" evidence="11">
    <location>
        <begin position="1734"/>
        <end position="1797"/>
    </location>
</feature>
<keyword evidence="2" id="KW-0645">Protease</keyword>
<dbReference type="InterPro" id="IPR036875">
    <property type="entry name" value="Znf_CCHC_sf"/>
</dbReference>
<evidence type="ECO:0000256" key="4">
    <source>
        <dbReference type="ARBA" id="ARBA00022695"/>
    </source>
</evidence>
<evidence type="ECO:0000259" key="12">
    <source>
        <dbReference type="PROSITE" id="PS50158"/>
    </source>
</evidence>
<keyword evidence="16" id="KW-1185">Reference proteome</keyword>
<keyword evidence="10" id="KW-0863">Zinc-finger</keyword>
<keyword evidence="7" id="KW-0255">Endonuclease</keyword>